<evidence type="ECO:0000313" key="2">
    <source>
        <dbReference type="EMBL" id="WNM38584.1"/>
    </source>
</evidence>
<feature type="transmembrane region" description="Helical" evidence="1">
    <location>
        <begin position="114"/>
        <end position="134"/>
    </location>
</feature>
<sequence>MDTTTTPAVIAARPARRRDRALAVLAAPAATLAVWAAAVPGAGVDLVVRNGGSEQSVTAVAVGVSTLLAGLAGWALLALLERFTARARAVWTGAAALVLLLSLLGPVGGGVGTGTTLTLVAMHLVAAAVLVPLLRRTARG</sequence>
<evidence type="ECO:0000313" key="3">
    <source>
        <dbReference type="Proteomes" id="UP001303001"/>
    </source>
</evidence>
<name>A0ABY9ZTH9_9ACTN</name>
<feature type="transmembrane region" description="Helical" evidence="1">
    <location>
        <begin position="89"/>
        <end position="108"/>
    </location>
</feature>
<keyword evidence="1" id="KW-0812">Transmembrane</keyword>
<protein>
    <submittedName>
        <fullName evidence="2">DUF6069 family protein</fullName>
    </submittedName>
</protein>
<dbReference type="RefSeq" id="WP_313720272.1">
    <property type="nucleotide sequence ID" value="NZ_CP134876.1"/>
</dbReference>
<proteinExistence type="predicted"/>
<keyword evidence="3" id="KW-1185">Reference proteome</keyword>
<dbReference type="EMBL" id="CP134876">
    <property type="protein sequence ID" value="WNM38584.1"/>
    <property type="molecule type" value="Genomic_DNA"/>
</dbReference>
<feature type="transmembrane region" description="Helical" evidence="1">
    <location>
        <begin position="21"/>
        <end position="44"/>
    </location>
</feature>
<keyword evidence="1" id="KW-0472">Membrane</keyword>
<dbReference type="Proteomes" id="UP001303001">
    <property type="component" value="Chromosome"/>
</dbReference>
<dbReference type="InterPro" id="IPR045713">
    <property type="entry name" value="DUF6069"/>
</dbReference>
<feature type="transmembrane region" description="Helical" evidence="1">
    <location>
        <begin position="56"/>
        <end position="77"/>
    </location>
</feature>
<keyword evidence="1" id="KW-1133">Transmembrane helix</keyword>
<accession>A0ABY9ZTH9</accession>
<reference evidence="2 3" key="1">
    <citation type="submission" date="2023-09" db="EMBL/GenBank/DDBJ databases">
        <title>Micromonospora halotolerans DSM 45598 genome sequence.</title>
        <authorList>
            <person name="Mo P."/>
        </authorList>
    </citation>
    <scope>NUCLEOTIDE SEQUENCE [LARGE SCALE GENOMIC DNA]</scope>
    <source>
        <strain evidence="2 3">DSM 45598</strain>
    </source>
</reference>
<organism evidence="2 3">
    <name type="scientific">Micromonospora halotolerans</name>
    <dbReference type="NCBI Taxonomy" id="709879"/>
    <lineage>
        <taxon>Bacteria</taxon>
        <taxon>Bacillati</taxon>
        <taxon>Actinomycetota</taxon>
        <taxon>Actinomycetes</taxon>
        <taxon>Micromonosporales</taxon>
        <taxon>Micromonosporaceae</taxon>
        <taxon>Micromonospora</taxon>
    </lineage>
</organism>
<gene>
    <name evidence="2" type="ORF">RMN56_26150</name>
</gene>
<dbReference type="Pfam" id="PF19545">
    <property type="entry name" value="DUF6069"/>
    <property type="match status" value="1"/>
</dbReference>
<evidence type="ECO:0000256" key="1">
    <source>
        <dbReference type="SAM" id="Phobius"/>
    </source>
</evidence>